<name>A0A5C3KZK7_COPMA</name>
<dbReference type="PROSITE" id="PS51471">
    <property type="entry name" value="FE2OG_OXY"/>
    <property type="match status" value="1"/>
</dbReference>
<dbReference type="PANTHER" id="PTHR31212:SF5">
    <property type="entry name" value="ISOCHORISMATASE FAMILY PROTEIN FAMILY (AFU_ORTHOLOGUE AFUA_3G14500)"/>
    <property type="match status" value="1"/>
</dbReference>
<protein>
    <recommendedName>
        <fullName evidence="2">Fe2OG dioxygenase domain-containing protein</fullName>
    </recommendedName>
</protein>
<feature type="region of interest" description="Disordered" evidence="1">
    <location>
        <begin position="177"/>
        <end position="200"/>
    </location>
</feature>
<dbReference type="Gene3D" id="2.60.120.590">
    <property type="entry name" value="Alpha-ketoglutarate-dependent dioxygenase AlkB-like"/>
    <property type="match status" value="1"/>
</dbReference>
<dbReference type="InterPro" id="IPR037151">
    <property type="entry name" value="AlkB-like_sf"/>
</dbReference>
<dbReference type="Proteomes" id="UP000307440">
    <property type="component" value="Unassembled WGS sequence"/>
</dbReference>
<evidence type="ECO:0000259" key="2">
    <source>
        <dbReference type="PROSITE" id="PS51471"/>
    </source>
</evidence>
<dbReference type="AlphaFoldDB" id="A0A5C3KZK7"/>
<dbReference type="GO" id="GO:0006307">
    <property type="term" value="P:DNA alkylation repair"/>
    <property type="evidence" value="ECO:0007669"/>
    <property type="project" value="InterPro"/>
</dbReference>
<dbReference type="Pfam" id="PF13532">
    <property type="entry name" value="2OG-FeII_Oxy_2"/>
    <property type="match status" value="1"/>
</dbReference>
<dbReference type="EMBL" id="ML210181">
    <property type="protein sequence ID" value="TFK25862.1"/>
    <property type="molecule type" value="Genomic_DNA"/>
</dbReference>
<dbReference type="InterPro" id="IPR005123">
    <property type="entry name" value="Oxoglu/Fe-dep_dioxygenase_dom"/>
</dbReference>
<accession>A0A5C3KZK7</accession>
<dbReference type="GO" id="GO:0051213">
    <property type="term" value="F:dioxygenase activity"/>
    <property type="evidence" value="ECO:0007669"/>
    <property type="project" value="InterPro"/>
</dbReference>
<feature type="region of interest" description="Disordered" evidence="1">
    <location>
        <begin position="283"/>
        <end position="311"/>
    </location>
</feature>
<sequence length="348" mass="38384">MTIVKGPFGAGDTTLVHPLLPDDLAEVAFERLIEEVDWRTMVHRGGAVPRRVAVQGSTVPLHSIPDHIPMGAHHSEAHTDNPINEAPFAFPIYRHPADSPPDLHQKRFTETVDRIRKIVEGLEDVGHELNHVLIQHYRSGSDFISEHSDKTLDVVKGTKIVNVSLGAERVMTLRLKKDRNAEEPALPPGAKPPPRPTQRISLPHNSVFVMGLDTNKKFLHGIHHDNRPSHTKTEEETSCNGARISLTFRCIGTYLVPTENGHFIYGQGATAKALEGAKLVPPPPNTLSTPAPVGGEEGPTAGLDPEASQETVQKEVEEVIRAFGEENFSNGFDWDKWYGKGFDVIHFV</sequence>
<proteinExistence type="predicted"/>
<keyword evidence="4" id="KW-1185">Reference proteome</keyword>
<evidence type="ECO:0000313" key="4">
    <source>
        <dbReference type="Proteomes" id="UP000307440"/>
    </source>
</evidence>
<reference evidence="3 4" key="1">
    <citation type="journal article" date="2019" name="Nat. Ecol. Evol.">
        <title>Megaphylogeny resolves global patterns of mushroom evolution.</title>
        <authorList>
            <person name="Varga T."/>
            <person name="Krizsan K."/>
            <person name="Foldi C."/>
            <person name="Dima B."/>
            <person name="Sanchez-Garcia M."/>
            <person name="Sanchez-Ramirez S."/>
            <person name="Szollosi G.J."/>
            <person name="Szarkandi J.G."/>
            <person name="Papp V."/>
            <person name="Albert L."/>
            <person name="Andreopoulos W."/>
            <person name="Angelini C."/>
            <person name="Antonin V."/>
            <person name="Barry K.W."/>
            <person name="Bougher N.L."/>
            <person name="Buchanan P."/>
            <person name="Buyck B."/>
            <person name="Bense V."/>
            <person name="Catcheside P."/>
            <person name="Chovatia M."/>
            <person name="Cooper J."/>
            <person name="Damon W."/>
            <person name="Desjardin D."/>
            <person name="Finy P."/>
            <person name="Geml J."/>
            <person name="Haridas S."/>
            <person name="Hughes K."/>
            <person name="Justo A."/>
            <person name="Karasinski D."/>
            <person name="Kautmanova I."/>
            <person name="Kiss B."/>
            <person name="Kocsube S."/>
            <person name="Kotiranta H."/>
            <person name="LaButti K.M."/>
            <person name="Lechner B.E."/>
            <person name="Liimatainen K."/>
            <person name="Lipzen A."/>
            <person name="Lukacs Z."/>
            <person name="Mihaltcheva S."/>
            <person name="Morgado L.N."/>
            <person name="Niskanen T."/>
            <person name="Noordeloos M.E."/>
            <person name="Ohm R.A."/>
            <person name="Ortiz-Santana B."/>
            <person name="Ovrebo C."/>
            <person name="Racz N."/>
            <person name="Riley R."/>
            <person name="Savchenko A."/>
            <person name="Shiryaev A."/>
            <person name="Soop K."/>
            <person name="Spirin V."/>
            <person name="Szebenyi C."/>
            <person name="Tomsovsky M."/>
            <person name="Tulloss R.E."/>
            <person name="Uehling J."/>
            <person name="Grigoriev I.V."/>
            <person name="Vagvolgyi C."/>
            <person name="Papp T."/>
            <person name="Martin F.M."/>
            <person name="Miettinen O."/>
            <person name="Hibbett D.S."/>
            <person name="Nagy L.G."/>
        </authorList>
    </citation>
    <scope>NUCLEOTIDE SEQUENCE [LARGE SCALE GENOMIC DNA]</scope>
    <source>
        <strain evidence="3 4">CBS 121175</strain>
    </source>
</reference>
<gene>
    <name evidence="3" type="ORF">FA15DRAFT_668031</name>
</gene>
<evidence type="ECO:0000313" key="3">
    <source>
        <dbReference type="EMBL" id="TFK25862.1"/>
    </source>
</evidence>
<feature type="domain" description="Fe2OG dioxygenase" evidence="2">
    <location>
        <begin position="128"/>
        <end position="252"/>
    </location>
</feature>
<dbReference type="SUPFAM" id="SSF51197">
    <property type="entry name" value="Clavaminate synthase-like"/>
    <property type="match status" value="1"/>
</dbReference>
<organism evidence="3 4">
    <name type="scientific">Coprinopsis marcescibilis</name>
    <name type="common">Agaric fungus</name>
    <name type="synonym">Psathyrella marcescibilis</name>
    <dbReference type="NCBI Taxonomy" id="230819"/>
    <lineage>
        <taxon>Eukaryota</taxon>
        <taxon>Fungi</taxon>
        <taxon>Dikarya</taxon>
        <taxon>Basidiomycota</taxon>
        <taxon>Agaricomycotina</taxon>
        <taxon>Agaricomycetes</taxon>
        <taxon>Agaricomycetidae</taxon>
        <taxon>Agaricales</taxon>
        <taxon>Agaricineae</taxon>
        <taxon>Psathyrellaceae</taxon>
        <taxon>Coprinopsis</taxon>
    </lineage>
</organism>
<dbReference type="InterPro" id="IPR032854">
    <property type="entry name" value="ALKBH3"/>
</dbReference>
<dbReference type="InterPro" id="IPR027450">
    <property type="entry name" value="AlkB-like"/>
</dbReference>
<feature type="compositionally biased region" description="Pro residues" evidence="1">
    <location>
        <begin position="185"/>
        <end position="196"/>
    </location>
</feature>
<dbReference type="STRING" id="230819.A0A5C3KZK7"/>
<evidence type="ECO:0000256" key="1">
    <source>
        <dbReference type="SAM" id="MobiDB-lite"/>
    </source>
</evidence>
<dbReference type="PANTHER" id="PTHR31212">
    <property type="entry name" value="ALPHA-KETOGLUTARATE-DEPENDENT DIOXYGENASE ALKB HOMOLOG 3"/>
    <property type="match status" value="1"/>
</dbReference>
<dbReference type="OrthoDB" id="445341at2759"/>